<proteinExistence type="predicted"/>
<keyword evidence="1" id="KW-0614">Plasmid</keyword>
<dbReference type="RefSeq" id="WP_012001946.1">
    <property type="nucleotide sequence ID" value="NC_009806.1"/>
</dbReference>
<dbReference type="GO" id="GO:0003677">
    <property type="term" value="F:DNA binding"/>
    <property type="evidence" value="ECO:0007669"/>
    <property type="project" value="InterPro"/>
</dbReference>
<name>A6WGY7_KINRD</name>
<accession>A6WGY7</accession>
<geneLocation type="plasmid" evidence="1 2">
    <name>pKRAD01</name>
</geneLocation>
<organism evidence="1 2">
    <name type="scientific">Kineococcus radiotolerans (strain ATCC BAA-149 / DSM 14245 / SRS30216)</name>
    <dbReference type="NCBI Taxonomy" id="266940"/>
    <lineage>
        <taxon>Bacteria</taxon>
        <taxon>Bacillati</taxon>
        <taxon>Actinomycetota</taxon>
        <taxon>Actinomycetes</taxon>
        <taxon>Kineosporiales</taxon>
        <taxon>Kineosporiaceae</taxon>
        <taxon>Kineococcus</taxon>
    </lineage>
</organism>
<evidence type="ECO:0000313" key="2">
    <source>
        <dbReference type="Proteomes" id="UP000001116"/>
    </source>
</evidence>
<dbReference type="AlphaFoldDB" id="A6WGY7"/>
<dbReference type="EMBL" id="CP000751">
    <property type="protein sequence ID" value="ABS06076.1"/>
    <property type="molecule type" value="Genomic_DNA"/>
</dbReference>
<gene>
    <name evidence="1" type="ordered locus">Krad_4617</name>
</gene>
<dbReference type="HOGENOM" id="CLU_1684230_0_0_11"/>
<evidence type="ECO:0000313" key="1">
    <source>
        <dbReference type="EMBL" id="ABS06076.1"/>
    </source>
</evidence>
<evidence type="ECO:0008006" key="3">
    <source>
        <dbReference type="Google" id="ProtNLM"/>
    </source>
</evidence>
<keyword evidence="2" id="KW-1185">Reference proteome</keyword>
<reference evidence="2" key="1">
    <citation type="journal article" date="2008" name="PLoS ONE">
        <title>Survival in nuclear waste, extreme resistance, and potential applications gleaned from the genome sequence of Kineococcus radiotolerans SRS30216.</title>
        <authorList>
            <person name="Bagwell C.E."/>
            <person name="Bhat S."/>
            <person name="Hawkins G.M."/>
            <person name="Smith B.W."/>
            <person name="Biswas T."/>
            <person name="Hoover T.R."/>
            <person name="Saunders E."/>
            <person name="Han C.S."/>
            <person name="Tsodikov O.V."/>
            <person name="Shimkets L.J."/>
        </authorList>
    </citation>
    <scope>NUCLEOTIDE SEQUENCE [LARGE SCALE GENOMIC DNA]</scope>
    <source>
        <strain evidence="2">ATCC BAA-149 / DSM 14245 / SRS30216</strain>
    </source>
</reference>
<sequence>MSTASATPEDPDAQAAAADDGLVGRRNDLIIQRISQLLNSPHPETGTVLQGKEVTARAQARGQSLSTSYVLGLRSANRGVPSVHVLQLLADIYGVNLNFFASQRTPDDFRADLKLQAVLDDHEARALFLRAADLSAPAKENLAAIIEDMLRENPDE</sequence>
<dbReference type="Gene3D" id="1.10.260.40">
    <property type="entry name" value="lambda repressor-like DNA-binding domains"/>
    <property type="match status" value="1"/>
</dbReference>
<dbReference type="Proteomes" id="UP000001116">
    <property type="component" value="Plasmid pKRAD01"/>
</dbReference>
<dbReference type="InterPro" id="IPR010982">
    <property type="entry name" value="Lambda_DNA-bd_dom_sf"/>
</dbReference>
<dbReference type="KEGG" id="kra:Krad_4617"/>
<protein>
    <recommendedName>
        <fullName evidence="3">Helix-turn-helix domain protein</fullName>
    </recommendedName>
</protein>